<dbReference type="AlphaFoldDB" id="A0NTA4"/>
<dbReference type="GO" id="GO:0005886">
    <property type="term" value="C:plasma membrane"/>
    <property type="evidence" value="ECO:0007669"/>
    <property type="project" value="UniProtKB-UniRule"/>
</dbReference>
<evidence type="ECO:0000313" key="6">
    <source>
        <dbReference type="EMBL" id="EAV44186.1"/>
    </source>
</evidence>
<evidence type="ECO:0000256" key="3">
    <source>
        <dbReference type="ARBA" id="ARBA00022989"/>
    </source>
</evidence>
<keyword evidence="1 5" id="KW-1003">Cell membrane</keyword>
<comment type="caution">
    <text evidence="6">The sequence shown here is derived from an EMBL/GenBank/DDBJ whole genome shotgun (WGS) entry which is preliminary data.</text>
</comment>
<dbReference type="HAMAP" id="MF_01361">
    <property type="entry name" value="UPF0391"/>
    <property type="match status" value="1"/>
</dbReference>
<dbReference type="PIRSF" id="PIRSF036466">
    <property type="entry name" value="UCP036466"/>
    <property type="match status" value="1"/>
</dbReference>
<comment type="similarity">
    <text evidence="5">Belongs to the UPF0391 family.</text>
</comment>
<comment type="caution">
    <text evidence="5">Lacks conserved residue(s) required for the propagation of feature annotation.</text>
</comment>
<accession>A0NTA4</accession>
<evidence type="ECO:0000313" key="7">
    <source>
        <dbReference type="Proteomes" id="UP000004848"/>
    </source>
</evidence>
<evidence type="ECO:0000256" key="1">
    <source>
        <dbReference type="ARBA" id="ARBA00022475"/>
    </source>
</evidence>
<feature type="transmembrane region" description="Helical" evidence="5">
    <location>
        <begin position="7"/>
        <end position="28"/>
    </location>
</feature>
<keyword evidence="2 5" id="KW-0812">Transmembrane</keyword>
<keyword evidence="3 5" id="KW-1133">Transmembrane helix</keyword>
<gene>
    <name evidence="6" type="ORF">SIAM614_15345</name>
</gene>
<feature type="transmembrane region" description="Helical" evidence="5">
    <location>
        <begin position="34"/>
        <end position="55"/>
    </location>
</feature>
<evidence type="ECO:0000256" key="4">
    <source>
        <dbReference type="ARBA" id="ARBA00023136"/>
    </source>
</evidence>
<evidence type="ECO:0000256" key="2">
    <source>
        <dbReference type="ARBA" id="ARBA00022692"/>
    </source>
</evidence>
<dbReference type="InterPro" id="IPR009760">
    <property type="entry name" value="DUF1328"/>
</dbReference>
<proteinExistence type="inferred from homology"/>
<protein>
    <recommendedName>
        <fullName evidence="5">UPF0391 membrane protein SIAM614_15345</fullName>
    </recommendedName>
</protein>
<name>A0NTA4_ROSAI</name>
<dbReference type="Proteomes" id="UP000004848">
    <property type="component" value="Unassembled WGS sequence"/>
</dbReference>
<sequence length="57" mass="5753">METAMLFYALALVAIALVAGVFGVMGMGGASAPVAQILAGLFVAVFILSLIAGVLRR</sequence>
<organism evidence="6 7">
    <name type="scientific">Roseibium aggregatum (strain ATCC 25650 / DSM 13394 / JCM 20685 / NBRC 16684 / NCIMB 2208 / IAM 12614 / B1)</name>
    <name type="common">Stappia aggregata</name>
    <dbReference type="NCBI Taxonomy" id="384765"/>
    <lineage>
        <taxon>Bacteria</taxon>
        <taxon>Pseudomonadati</taxon>
        <taxon>Pseudomonadota</taxon>
        <taxon>Alphaproteobacteria</taxon>
        <taxon>Hyphomicrobiales</taxon>
        <taxon>Stappiaceae</taxon>
        <taxon>Roseibium</taxon>
    </lineage>
</organism>
<dbReference type="EMBL" id="AAUW01000007">
    <property type="protein sequence ID" value="EAV44186.1"/>
    <property type="molecule type" value="Genomic_DNA"/>
</dbReference>
<keyword evidence="4 5" id="KW-0472">Membrane</keyword>
<evidence type="ECO:0000256" key="5">
    <source>
        <dbReference type="HAMAP-Rule" id="MF_01361"/>
    </source>
</evidence>
<reference evidence="6 7" key="1">
    <citation type="submission" date="2006-05" db="EMBL/GenBank/DDBJ databases">
        <authorList>
            <person name="King G."/>
            <person name="Ferriera S."/>
            <person name="Johnson J."/>
            <person name="Kravitz S."/>
            <person name="Beeson K."/>
            <person name="Sutton G."/>
            <person name="Rogers Y.-H."/>
            <person name="Friedman R."/>
            <person name="Frazier M."/>
            <person name="Venter J.C."/>
        </authorList>
    </citation>
    <scope>NUCLEOTIDE SEQUENCE [LARGE SCALE GENOMIC DNA]</scope>
    <source>
        <strain evidence="7">ATCC 25650 / DSM 13394 / JCM 20685 / NBRC 16684 / NCIMB 2208 / IAM 12614 / B1</strain>
    </source>
</reference>